<sequence>MDNPTHIMRWLLMLALSFSLLACSSVHSDNPGLQHLLVARYGHAAAADSARIYVFGGMTGHGISGDIEIIDPRSGARQLLPEHTLPRRYHRAVWDGGHLIYLIGGQSVQQTNADSPLPVEVFNTQTQQVTQQHWLPLNLKRPGVTRLGQQLFVAGGSYLQDDKLYLLDHVTLYRLDANQRRRTYALPDSRETQLVSDRRRLYAVSGNDYETPLQDLLMLDLGNAAAGWQTLTPPPHPLSAGSAVLRQQAIYVFGDFSQLDSVLRYDIQHDQWQSLALPFVGRYDSAAVLLNGVIYVIGGSRDYAGTPLDLIEAFD</sequence>
<proteinExistence type="predicted"/>
<keyword evidence="2" id="KW-0677">Repeat</keyword>
<dbReference type="Gene3D" id="2.120.10.80">
    <property type="entry name" value="Kelch-type beta propeller"/>
    <property type="match status" value="2"/>
</dbReference>
<dbReference type="PANTHER" id="PTHR45632:SF3">
    <property type="entry name" value="KELCH-LIKE PROTEIN 32"/>
    <property type="match status" value="1"/>
</dbReference>
<protein>
    <submittedName>
        <fullName evidence="4">Kelch repeat-containing protein</fullName>
    </submittedName>
</protein>
<dbReference type="PATRIC" id="fig|740709.3.peg.1047"/>
<reference evidence="4 5" key="1">
    <citation type="journal article" date="2012" name="J. Bacteriol.">
        <title>Genome Sequence of Idiomarina xiamenensis Type Strain 10-D-4.</title>
        <authorList>
            <person name="Lai Q."/>
            <person name="Wang L."/>
            <person name="Wang W."/>
            <person name="Shao Z."/>
        </authorList>
    </citation>
    <scope>NUCLEOTIDE SEQUENCE [LARGE SCALE GENOMIC DNA]</scope>
    <source>
        <strain evidence="4 5">10-D-4</strain>
    </source>
</reference>
<name>K2L3H9_9GAMM</name>
<keyword evidence="5" id="KW-1185">Reference proteome</keyword>
<dbReference type="RefSeq" id="WP_008488154.1">
    <property type="nucleotide sequence ID" value="NZ_AMRG01000005.1"/>
</dbReference>
<dbReference type="STRING" id="740709.A10D4_05137"/>
<dbReference type="InterPro" id="IPR015915">
    <property type="entry name" value="Kelch-typ_b-propeller"/>
</dbReference>
<dbReference type="Proteomes" id="UP000014115">
    <property type="component" value="Unassembled WGS sequence"/>
</dbReference>
<dbReference type="EMBL" id="AMRG01000005">
    <property type="protein sequence ID" value="EKE84425.1"/>
    <property type="molecule type" value="Genomic_DNA"/>
</dbReference>
<dbReference type="SMART" id="SM00612">
    <property type="entry name" value="Kelch"/>
    <property type="match status" value="2"/>
</dbReference>
<feature type="signal peptide" evidence="3">
    <location>
        <begin position="1"/>
        <end position="28"/>
    </location>
</feature>
<dbReference type="PANTHER" id="PTHR45632">
    <property type="entry name" value="LD33804P"/>
    <property type="match status" value="1"/>
</dbReference>
<feature type="chain" id="PRO_5003860290" evidence="3">
    <location>
        <begin position="29"/>
        <end position="315"/>
    </location>
</feature>
<organism evidence="4 5">
    <name type="scientific">Idiomarina xiamenensis 10-D-4</name>
    <dbReference type="NCBI Taxonomy" id="740709"/>
    <lineage>
        <taxon>Bacteria</taxon>
        <taxon>Pseudomonadati</taxon>
        <taxon>Pseudomonadota</taxon>
        <taxon>Gammaproteobacteria</taxon>
        <taxon>Alteromonadales</taxon>
        <taxon>Idiomarinaceae</taxon>
        <taxon>Idiomarina</taxon>
    </lineage>
</organism>
<evidence type="ECO:0000256" key="1">
    <source>
        <dbReference type="ARBA" id="ARBA00022441"/>
    </source>
</evidence>
<keyword evidence="1" id="KW-0880">Kelch repeat</keyword>
<comment type="caution">
    <text evidence="4">The sequence shown here is derived from an EMBL/GenBank/DDBJ whole genome shotgun (WGS) entry which is preliminary data.</text>
</comment>
<evidence type="ECO:0000313" key="5">
    <source>
        <dbReference type="Proteomes" id="UP000014115"/>
    </source>
</evidence>
<dbReference type="AlphaFoldDB" id="K2L3H9"/>
<gene>
    <name evidence="4" type="ORF">A10D4_05137</name>
</gene>
<evidence type="ECO:0000313" key="4">
    <source>
        <dbReference type="EMBL" id="EKE84425.1"/>
    </source>
</evidence>
<keyword evidence="3" id="KW-0732">Signal</keyword>
<accession>K2L3H9</accession>
<evidence type="ECO:0000256" key="3">
    <source>
        <dbReference type="SAM" id="SignalP"/>
    </source>
</evidence>
<dbReference type="InterPro" id="IPR006652">
    <property type="entry name" value="Kelch_1"/>
</dbReference>
<dbReference type="SUPFAM" id="SSF117281">
    <property type="entry name" value="Kelch motif"/>
    <property type="match status" value="2"/>
</dbReference>
<dbReference type="OrthoDB" id="6328960at2"/>
<evidence type="ECO:0000256" key="2">
    <source>
        <dbReference type="ARBA" id="ARBA00022737"/>
    </source>
</evidence>
<dbReference type="Pfam" id="PF01344">
    <property type="entry name" value="Kelch_1"/>
    <property type="match status" value="2"/>
</dbReference>
<dbReference type="eggNOG" id="COG3055">
    <property type="taxonomic scope" value="Bacteria"/>
</dbReference>